<dbReference type="PANTHER" id="PTHR44591">
    <property type="entry name" value="STRESS RESPONSE REGULATOR PROTEIN 1"/>
    <property type="match status" value="1"/>
</dbReference>
<accession>A0A5K7YZ52</accession>
<evidence type="ECO:0000259" key="3">
    <source>
        <dbReference type="PROSITE" id="PS50110"/>
    </source>
</evidence>
<evidence type="ECO:0000313" key="4">
    <source>
        <dbReference type="EMBL" id="BBO71544.1"/>
    </source>
</evidence>
<evidence type="ECO:0000313" key="5">
    <source>
        <dbReference type="Proteomes" id="UP000427906"/>
    </source>
</evidence>
<dbReference type="Proteomes" id="UP000427906">
    <property type="component" value="Chromosome"/>
</dbReference>
<dbReference type="SUPFAM" id="SSF52172">
    <property type="entry name" value="CheY-like"/>
    <property type="match status" value="1"/>
</dbReference>
<sequence length="146" mass="15662">MVAPDRSAKTILVVEDEPDMSIFLSNLLSANGFCPICAATLADGLKKAVDACPDLVIINAMLPGEAGIRLYQNLRTSSRLCHIPVVMLSTLDSSTFYRCPGAKRSPAGRHIPEPEAYLQKPPEADELLAVVNRLCTTCSTSLGDES</sequence>
<keyword evidence="1" id="KW-0597">Phosphoprotein</keyword>
<dbReference type="InterPro" id="IPR011006">
    <property type="entry name" value="CheY-like_superfamily"/>
</dbReference>
<protein>
    <recommendedName>
        <fullName evidence="3">Response regulatory domain-containing protein</fullName>
    </recommendedName>
</protein>
<organism evidence="4 5">
    <name type="scientific">Desulfosarcina alkanivorans</name>
    <dbReference type="NCBI Taxonomy" id="571177"/>
    <lineage>
        <taxon>Bacteria</taxon>
        <taxon>Pseudomonadati</taxon>
        <taxon>Thermodesulfobacteriota</taxon>
        <taxon>Desulfobacteria</taxon>
        <taxon>Desulfobacterales</taxon>
        <taxon>Desulfosarcinaceae</taxon>
        <taxon>Desulfosarcina</taxon>
    </lineage>
</organism>
<dbReference type="AlphaFoldDB" id="A0A5K7YZ52"/>
<dbReference type="PANTHER" id="PTHR44591:SF3">
    <property type="entry name" value="RESPONSE REGULATORY DOMAIN-CONTAINING PROTEIN"/>
    <property type="match status" value="1"/>
</dbReference>
<feature type="domain" description="Response regulatory" evidence="3">
    <location>
        <begin position="10"/>
        <end position="135"/>
    </location>
</feature>
<dbReference type="EMBL" id="AP021874">
    <property type="protein sequence ID" value="BBO71544.1"/>
    <property type="molecule type" value="Genomic_DNA"/>
</dbReference>
<dbReference type="Pfam" id="PF00072">
    <property type="entry name" value="Response_reg"/>
    <property type="match status" value="1"/>
</dbReference>
<comment type="caution">
    <text evidence="2">Lacks conserved residue(s) required for the propagation of feature annotation.</text>
</comment>
<dbReference type="InterPro" id="IPR001789">
    <property type="entry name" value="Sig_transdc_resp-reg_receiver"/>
</dbReference>
<keyword evidence="5" id="KW-1185">Reference proteome</keyword>
<name>A0A5K7YZ52_9BACT</name>
<reference evidence="4 5" key="1">
    <citation type="submission" date="2019-11" db="EMBL/GenBank/DDBJ databases">
        <title>Comparative genomics of hydrocarbon-degrading Desulfosarcina strains.</title>
        <authorList>
            <person name="Watanabe M."/>
            <person name="Kojima H."/>
            <person name="Fukui M."/>
        </authorList>
    </citation>
    <scope>NUCLEOTIDE SEQUENCE [LARGE SCALE GENOMIC DNA]</scope>
    <source>
        <strain evidence="4 5">PL12</strain>
    </source>
</reference>
<evidence type="ECO:0000256" key="2">
    <source>
        <dbReference type="PROSITE-ProRule" id="PRU00169"/>
    </source>
</evidence>
<dbReference type="PROSITE" id="PS50110">
    <property type="entry name" value="RESPONSE_REGULATORY"/>
    <property type="match status" value="1"/>
</dbReference>
<dbReference type="SMART" id="SM00448">
    <property type="entry name" value="REC"/>
    <property type="match status" value="1"/>
</dbReference>
<dbReference type="InterPro" id="IPR050595">
    <property type="entry name" value="Bact_response_regulator"/>
</dbReference>
<dbReference type="KEGG" id="dalk:DSCA_54740"/>
<dbReference type="Gene3D" id="3.40.50.2300">
    <property type="match status" value="1"/>
</dbReference>
<gene>
    <name evidence="4" type="ORF">DSCA_54740</name>
</gene>
<evidence type="ECO:0000256" key="1">
    <source>
        <dbReference type="ARBA" id="ARBA00022553"/>
    </source>
</evidence>
<proteinExistence type="predicted"/>
<dbReference type="GO" id="GO:0000160">
    <property type="term" value="P:phosphorelay signal transduction system"/>
    <property type="evidence" value="ECO:0007669"/>
    <property type="project" value="InterPro"/>
</dbReference>